<organism evidence="1 2">
    <name type="scientific">Pestalotiopsis fici (strain W106-1 / CGMCC3.15140)</name>
    <dbReference type="NCBI Taxonomy" id="1229662"/>
    <lineage>
        <taxon>Eukaryota</taxon>
        <taxon>Fungi</taxon>
        <taxon>Dikarya</taxon>
        <taxon>Ascomycota</taxon>
        <taxon>Pezizomycotina</taxon>
        <taxon>Sordariomycetes</taxon>
        <taxon>Xylariomycetidae</taxon>
        <taxon>Amphisphaeriales</taxon>
        <taxon>Sporocadaceae</taxon>
        <taxon>Pestalotiopsis</taxon>
    </lineage>
</organism>
<dbReference type="GeneID" id="19267819"/>
<dbReference type="OMA" id="AERCFVM"/>
<proteinExistence type="predicted"/>
<evidence type="ECO:0000313" key="1">
    <source>
        <dbReference type="EMBL" id="ETS84781.1"/>
    </source>
</evidence>
<dbReference type="EMBL" id="KI912110">
    <property type="protein sequence ID" value="ETS84781.1"/>
    <property type="molecule type" value="Genomic_DNA"/>
</dbReference>
<sequence>MAPTQVLCQPPSLFSLVPQKLDLHIGNGKWDTRLRAIDTRSLAVARLLSRRFDAIITPIKYEYLCLNDLIIAPQAQTHLPDALDKVFKHTRHVEARSDLDPRNMKRLLDRIHRLLTVRWTYVGADFHVGDFWMPADVISAHHIQRNRTKLYIDDLPLRNFSSDQQDAYLRGIPTNALTSLKLASPAPPLTNRLESLRQLITRSTNLETFVYQDRGQGTRFSFADGEPLPAFKELVLRSYDWNHSAEEVEEYWDFSRIRLLKLIDVPIFEFLRSIPFEDLADLHTLQCDDFSAHLADRRQDATRGLYILIKKIKALQNLQITCHTQSFPIDALSAHANSLRVLRFRDHVGFGEDDHRCPTMWQGDLAALSQQLVDLHTLELDMDTTYCDPVLFVRALCGFPRLHTLTLHVQTVLRAFEVVHPDVDRDYDAAVRIWQSLVRDKTGTIPWRSITINVGGWKRHLVRRLGEAWRAQNARGIFAERCFVLERSAEGEMTIREEVAIVR</sequence>
<name>W3XHT9_PESFW</name>
<reference evidence="2" key="1">
    <citation type="journal article" date="2015" name="BMC Genomics">
        <title>Genomic and transcriptomic analysis of the endophytic fungus Pestalotiopsis fici reveals its lifestyle and high potential for synthesis of natural products.</title>
        <authorList>
            <person name="Wang X."/>
            <person name="Zhang X."/>
            <person name="Liu L."/>
            <person name="Xiang M."/>
            <person name="Wang W."/>
            <person name="Sun X."/>
            <person name="Che Y."/>
            <person name="Guo L."/>
            <person name="Liu G."/>
            <person name="Guo L."/>
            <person name="Wang C."/>
            <person name="Yin W.B."/>
            <person name="Stadler M."/>
            <person name="Zhang X."/>
            <person name="Liu X."/>
        </authorList>
    </citation>
    <scope>NUCLEOTIDE SEQUENCE [LARGE SCALE GENOMIC DNA]</scope>
    <source>
        <strain evidence="2">W106-1 / CGMCC3.15140</strain>
    </source>
</reference>
<dbReference type="KEGG" id="pfy:PFICI_02806"/>
<evidence type="ECO:0008006" key="3">
    <source>
        <dbReference type="Google" id="ProtNLM"/>
    </source>
</evidence>
<accession>W3XHT9</accession>
<dbReference type="Proteomes" id="UP000030651">
    <property type="component" value="Unassembled WGS sequence"/>
</dbReference>
<gene>
    <name evidence="1" type="ORF">PFICI_02806</name>
</gene>
<dbReference type="InParanoid" id="W3XHT9"/>
<dbReference type="AlphaFoldDB" id="W3XHT9"/>
<dbReference type="Gene3D" id="3.80.10.10">
    <property type="entry name" value="Ribonuclease Inhibitor"/>
    <property type="match status" value="1"/>
</dbReference>
<evidence type="ECO:0000313" key="2">
    <source>
        <dbReference type="Proteomes" id="UP000030651"/>
    </source>
</evidence>
<dbReference type="eggNOG" id="ENOG502T357">
    <property type="taxonomic scope" value="Eukaryota"/>
</dbReference>
<dbReference type="InterPro" id="IPR032675">
    <property type="entry name" value="LRR_dom_sf"/>
</dbReference>
<dbReference type="RefSeq" id="XP_007829578.1">
    <property type="nucleotide sequence ID" value="XM_007831387.1"/>
</dbReference>
<protein>
    <recommendedName>
        <fullName evidence="3">F-box domain-containing protein</fullName>
    </recommendedName>
</protein>
<dbReference type="HOGENOM" id="CLU_025527_0_0_1"/>
<dbReference type="OrthoDB" id="3594971at2759"/>
<keyword evidence="2" id="KW-1185">Reference proteome</keyword>